<keyword evidence="3" id="KW-0328">Glycosyltransferase</keyword>
<dbReference type="Proteomes" id="UP000215450">
    <property type="component" value="Unassembled WGS sequence"/>
</dbReference>
<evidence type="ECO:0000313" key="3">
    <source>
        <dbReference type="EMBL" id="SMQ13267.1"/>
    </source>
</evidence>
<dbReference type="AlphaFoldDB" id="A0A238HIJ1"/>
<proteinExistence type="predicted"/>
<dbReference type="InterPro" id="IPR001296">
    <property type="entry name" value="Glyco_trans_1"/>
</dbReference>
<dbReference type="Pfam" id="PF16994">
    <property type="entry name" value="Glyco_trans_4_5"/>
    <property type="match status" value="1"/>
</dbReference>
<reference evidence="4 5" key="2">
    <citation type="submission" date="2017-06" db="EMBL/GenBank/DDBJ databases">
        <authorList>
            <person name="Kim H.J."/>
            <person name="Triplett B.A."/>
        </authorList>
    </citation>
    <scope>NUCLEOTIDE SEQUENCE [LARGE SCALE GENOMIC DNA]</scope>
    <source>
        <strain evidence="4">Kingella_eburonensis</strain>
    </source>
</reference>
<dbReference type="PANTHER" id="PTHR46401:SF2">
    <property type="entry name" value="GLYCOSYLTRANSFERASE WBBK-RELATED"/>
    <property type="match status" value="1"/>
</dbReference>
<gene>
    <name evidence="3" type="primary">mshA</name>
    <name evidence="4" type="ORF">KEBURONENSIS_00327</name>
    <name evidence="3" type="ORF">KEBURONENSIS_00496</name>
</gene>
<dbReference type="EMBL" id="FXUV01000052">
    <property type="protein sequence ID" value="SMQ13267.1"/>
    <property type="molecule type" value="Genomic_DNA"/>
</dbReference>
<evidence type="ECO:0000256" key="1">
    <source>
        <dbReference type="ARBA" id="ARBA00022679"/>
    </source>
</evidence>
<dbReference type="EC" id="2.4.1.250" evidence="3"/>
<dbReference type="RefSeq" id="WP_095063242.1">
    <property type="nucleotide sequence ID" value="NZ_FXUV02000032.1"/>
</dbReference>
<organism evidence="3">
    <name type="scientific">Kingella negevensis</name>
    <dbReference type="NCBI Taxonomy" id="1522312"/>
    <lineage>
        <taxon>Bacteria</taxon>
        <taxon>Pseudomonadati</taxon>
        <taxon>Pseudomonadota</taxon>
        <taxon>Betaproteobacteria</taxon>
        <taxon>Neisseriales</taxon>
        <taxon>Neisseriaceae</taxon>
        <taxon>Kingella</taxon>
    </lineage>
</organism>
<sequence length="347" mass="38777">MKKILLISHELSLTGAPRMLFNAALAIRQAGWEVVILSAQDGALRSQLENKGFSVVLAHTVENAFIQSFDVILVNTVVMHQAVCNLVQANLSAKIIWWLHESQGILEHLPSTIDIPLLQSKVHILTVSRYAQSFLPQGLQSTILKNGIPDTAQLFRQPENPSAAFKFAWIGTLAPYKGADIFCNAIALLPENMREQCQFFIAGEPMLFLPDYFERIIQTAQTYPQLQYLGHLTHEAALNLMTQSNVIVSSSRDESFSLVCTEAAMLSKPIILNQNVGIADMFTHGESCLLHETENTQSLAAQMLWAYENRETAAQIGCNARKIFEQELTIEQFSQNFMQILQNEITA</sequence>
<dbReference type="Pfam" id="PF00534">
    <property type="entry name" value="Glycos_transf_1"/>
    <property type="match status" value="1"/>
</dbReference>
<protein>
    <submittedName>
        <fullName evidence="3">D-inositol 3-phosphate glycosyltransferase</fullName>
        <ecNumber evidence="3">2.4.1.250</ecNumber>
    </submittedName>
</protein>
<dbReference type="GO" id="GO:0009103">
    <property type="term" value="P:lipopolysaccharide biosynthetic process"/>
    <property type="evidence" value="ECO:0007669"/>
    <property type="project" value="TreeGrafter"/>
</dbReference>
<evidence type="ECO:0000313" key="4">
    <source>
        <dbReference type="EMBL" id="SNB73678.1"/>
    </source>
</evidence>
<dbReference type="EMBL" id="FXUV02000032">
    <property type="protein sequence ID" value="SNB73678.1"/>
    <property type="molecule type" value="Genomic_DNA"/>
</dbReference>
<accession>A0A238HIJ1</accession>
<dbReference type="STRING" id="1522312.GCA_900177895_01946"/>
<evidence type="ECO:0000259" key="2">
    <source>
        <dbReference type="Pfam" id="PF00534"/>
    </source>
</evidence>
<dbReference type="OrthoDB" id="9062832at2"/>
<reference evidence="3" key="1">
    <citation type="submission" date="2017-05" db="EMBL/GenBank/DDBJ databases">
        <authorList>
            <person name="Song R."/>
            <person name="Chenine A.L."/>
            <person name="Ruprecht R.M."/>
        </authorList>
    </citation>
    <scope>NUCLEOTIDE SEQUENCE</scope>
    <source>
        <strain evidence="3">Kingella_eburonensis</strain>
    </source>
</reference>
<keyword evidence="1 3" id="KW-0808">Transferase</keyword>
<dbReference type="Gene3D" id="3.40.50.2000">
    <property type="entry name" value="Glycogen Phosphorylase B"/>
    <property type="match status" value="2"/>
</dbReference>
<dbReference type="CDD" id="cd03801">
    <property type="entry name" value="GT4_PimA-like"/>
    <property type="match status" value="1"/>
</dbReference>
<name>A0A238HIJ1_9NEIS</name>
<dbReference type="InterPro" id="IPR041693">
    <property type="entry name" value="Glyco_trans_4_5"/>
</dbReference>
<keyword evidence="5" id="KW-1185">Reference proteome</keyword>
<evidence type="ECO:0000313" key="5">
    <source>
        <dbReference type="Proteomes" id="UP000215450"/>
    </source>
</evidence>
<dbReference type="SUPFAM" id="SSF53756">
    <property type="entry name" value="UDP-Glycosyltransferase/glycogen phosphorylase"/>
    <property type="match status" value="1"/>
</dbReference>
<dbReference type="GO" id="GO:0102710">
    <property type="term" value="F:D-inositol-3-phosphate glycosyltransferase activity"/>
    <property type="evidence" value="ECO:0007669"/>
    <property type="project" value="UniProtKB-EC"/>
</dbReference>
<dbReference type="PANTHER" id="PTHR46401">
    <property type="entry name" value="GLYCOSYLTRANSFERASE WBBK-RELATED"/>
    <property type="match status" value="1"/>
</dbReference>
<feature type="domain" description="Glycosyl transferase family 1" evidence="2">
    <location>
        <begin position="154"/>
        <end position="322"/>
    </location>
</feature>